<protein>
    <submittedName>
        <fullName evidence="1">Uncharacterized protein</fullName>
    </submittedName>
</protein>
<proteinExistence type="predicted"/>
<reference evidence="1" key="1">
    <citation type="journal article" date="2021" name="Proc. Natl. Acad. Sci. U.S.A.">
        <title>A Catalog of Tens of Thousands of Viruses from Human Metagenomes Reveals Hidden Associations with Chronic Diseases.</title>
        <authorList>
            <person name="Tisza M.J."/>
            <person name="Buck C.B."/>
        </authorList>
    </citation>
    <scope>NUCLEOTIDE SEQUENCE</scope>
    <source>
        <strain evidence="1">CteHV32</strain>
    </source>
</reference>
<name>A0A8S5QH07_9CAUD</name>
<accession>A0A8S5QH07</accession>
<organism evidence="1">
    <name type="scientific">Siphoviridae sp. cteHV32</name>
    <dbReference type="NCBI Taxonomy" id="2825588"/>
    <lineage>
        <taxon>Viruses</taxon>
        <taxon>Duplodnaviria</taxon>
        <taxon>Heunggongvirae</taxon>
        <taxon>Uroviricota</taxon>
        <taxon>Caudoviricetes</taxon>
    </lineage>
</organism>
<evidence type="ECO:0000313" key="1">
    <source>
        <dbReference type="EMBL" id="DAE18274.1"/>
    </source>
</evidence>
<sequence length="90" mass="10756">MFLVAEEMRVDVQMRNNAITIQGLRVYLAERYGIRKGNRIKYTERGEEKVEHIYEVDAIYPHCVLLRDIFDNTRICPCYGKLRMMLNEIE</sequence>
<dbReference type="EMBL" id="BK015653">
    <property type="protein sequence ID" value="DAE18274.1"/>
    <property type="molecule type" value="Genomic_DNA"/>
</dbReference>